<keyword evidence="4 5" id="KW-0274">FAD</keyword>
<dbReference type="RefSeq" id="WP_290249234.1">
    <property type="nucleotide sequence ID" value="NZ_JAUFQT010000002.1"/>
</dbReference>
<proteinExistence type="inferred from homology"/>
<evidence type="ECO:0000259" key="8">
    <source>
        <dbReference type="Pfam" id="PF18158"/>
    </source>
</evidence>
<dbReference type="PANTHER" id="PTHR42707">
    <property type="entry name" value="ACYL-COA DEHYDROGENASE"/>
    <property type="match status" value="1"/>
</dbReference>
<dbReference type="InterPro" id="IPR052904">
    <property type="entry name" value="Acyl-CoA_dehydrogenase-like"/>
</dbReference>
<evidence type="ECO:0000259" key="6">
    <source>
        <dbReference type="Pfam" id="PF00441"/>
    </source>
</evidence>
<feature type="domain" description="Acyl-CoA oxidase/dehydrogenase middle" evidence="7">
    <location>
        <begin position="189"/>
        <end position="289"/>
    </location>
</feature>
<keyword evidence="3 5" id="KW-0285">Flavoprotein</keyword>
<accession>A0ABV5J3W3</accession>
<dbReference type="Pfam" id="PF18158">
    <property type="entry name" value="AidB_N"/>
    <property type="match status" value="1"/>
</dbReference>
<dbReference type="Pfam" id="PF02770">
    <property type="entry name" value="Acyl-CoA_dh_M"/>
    <property type="match status" value="1"/>
</dbReference>
<evidence type="ECO:0000256" key="5">
    <source>
        <dbReference type="RuleBase" id="RU362125"/>
    </source>
</evidence>
<dbReference type="PANTHER" id="PTHR42707:SF2">
    <property type="entry name" value="ACD11 DEHYDROGENASE"/>
    <property type="match status" value="1"/>
</dbReference>
<evidence type="ECO:0000256" key="2">
    <source>
        <dbReference type="ARBA" id="ARBA00009347"/>
    </source>
</evidence>
<organism evidence="9 10">
    <name type="scientific">Echinicola jeungdonensis</name>
    <dbReference type="NCBI Taxonomy" id="709343"/>
    <lineage>
        <taxon>Bacteria</taxon>
        <taxon>Pseudomonadati</taxon>
        <taxon>Bacteroidota</taxon>
        <taxon>Cytophagia</taxon>
        <taxon>Cytophagales</taxon>
        <taxon>Cyclobacteriaceae</taxon>
        <taxon>Echinicola</taxon>
    </lineage>
</organism>
<dbReference type="Gene3D" id="6.10.250.600">
    <property type="match status" value="1"/>
</dbReference>
<evidence type="ECO:0000256" key="1">
    <source>
        <dbReference type="ARBA" id="ARBA00001974"/>
    </source>
</evidence>
<comment type="caution">
    <text evidence="9">The sequence shown here is derived from an EMBL/GenBank/DDBJ whole genome shotgun (WGS) entry which is preliminary data.</text>
</comment>
<evidence type="ECO:0000256" key="3">
    <source>
        <dbReference type="ARBA" id="ARBA00022630"/>
    </source>
</evidence>
<dbReference type="SUPFAM" id="SSF56645">
    <property type="entry name" value="Acyl-CoA dehydrogenase NM domain-like"/>
    <property type="match status" value="1"/>
</dbReference>
<evidence type="ECO:0000313" key="10">
    <source>
        <dbReference type="Proteomes" id="UP001589654"/>
    </source>
</evidence>
<protein>
    <submittedName>
        <fullName evidence="9">Acyl-CoA dehydrogenase family protein</fullName>
    </submittedName>
</protein>
<name>A0ABV5J3W3_9BACT</name>
<dbReference type="Pfam" id="PF00441">
    <property type="entry name" value="Acyl-CoA_dh_1"/>
    <property type="match status" value="1"/>
</dbReference>
<gene>
    <name evidence="9" type="ORF">ACFFUR_06835</name>
</gene>
<evidence type="ECO:0000313" key="9">
    <source>
        <dbReference type="EMBL" id="MFB9211513.1"/>
    </source>
</evidence>
<dbReference type="InterPro" id="IPR009100">
    <property type="entry name" value="AcylCoA_DH/oxidase_NM_dom_sf"/>
</dbReference>
<evidence type="ECO:0000259" key="7">
    <source>
        <dbReference type="Pfam" id="PF02770"/>
    </source>
</evidence>
<keyword evidence="5" id="KW-0560">Oxidoreductase</keyword>
<evidence type="ECO:0000256" key="4">
    <source>
        <dbReference type="ARBA" id="ARBA00022827"/>
    </source>
</evidence>
<feature type="domain" description="Adaptive response protein AidB N-terminal" evidence="8">
    <location>
        <begin position="27"/>
        <end position="161"/>
    </location>
</feature>
<dbReference type="InterPro" id="IPR009075">
    <property type="entry name" value="AcylCo_DH/oxidase_C"/>
</dbReference>
<dbReference type="Gene3D" id="1.20.140.10">
    <property type="entry name" value="Butyryl-CoA Dehydrogenase, subunit A, domain 3"/>
    <property type="match status" value="1"/>
</dbReference>
<dbReference type="EMBL" id="JBHMEW010000050">
    <property type="protein sequence ID" value="MFB9211513.1"/>
    <property type="molecule type" value="Genomic_DNA"/>
</dbReference>
<comment type="similarity">
    <text evidence="2 5">Belongs to the acyl-CoA dehydrogenase family.</text>
</comment>
<dbReference type="InterPro" id="IPR006089">
    <property type="entry name" value="Acyl-CoA_DH_CS"/>
</dbReference>
<dbReference type="Proteomes" id="UP001589654">
    <property type="component" value="Unassembled WGS sequence"/>
</dbReference>
<dbReference type="PROSITE" id="PS00073">
    <property type="entry name" value="ACYL_COA_DH_2"/>
    <property type="match status" value="1"/>
</dbReference>
<reference evidence="9 10" key="1">
    <citation type="submission" date="2024-09" db="EMBL/GenBank/DDBJ databases">
        <authorList>
            <person name="Sun Q."/>
            <person name="Mori K."/>
        </authorList>
    </citation>
    <scope>NUCLEOTIDE SEQUENCE [LARGE SCALE GENOMIC DNA]</scope>
    <source>
        <strain evidence="9 10">CECT 7682</strain>
    </source>
</reference>
<comment type="cofactor">
    <cofactor evidence="1 5">
        <name>FAD</name>
        <dbReference type="ChEBI" id="CHEBI:57692"/>
    </cofactor>
</comment>
<dbReference type="Gene3D" id="2.40.110.20">
    <property type="match status" value="1"/>
</dbReference>
<feature type="domain" description="Acyl-CoA dehydrogenase/oxidase C-terminal" evidence="6">
    <location>
        <begin position="299"/>
        <end position="455"/>
    </location>
</feature>
<dbReference type="SUPFAM" id="SSF47203">
    <property type="entry name" value="Acyl-CoA dehydrogenase C-terminal domain-like"/>
    <property type="match status" value="1"/>
</dbReference>
<keyword evidence="10" id="KW-1185">Reference proteome</keyword>
<dbReference type="InterPro" id="IPR006091">
    <property type="entry name" value="Acyl-CoA_Oxase/DH_mid-dom"/>
</dbReference>
<sequence length="567" mass="64574">MKNTASSHSSKTERSNRVLDNQYQPSKDFWESDLILSFFLKKEFPEETWNYLQPFLSQLGKTAATIMDELSLTADKHGPVLKKRNHLGETVNEIVFHPYYNELLKIAVESGLFKVKWSIEARKNHGDYLHRMGFGLAFLYGMGDASVPCPLCMTDGAARLIDRYGRDEDKGRLLPHIYADLVEELYTGAMFLTEKIGGSDVGANLVEANHQEGDYYLLNGEKWFCSNANADLILVLARTKPEIEGTKGLSIFLVERQKPDGTTNEMDVIRLKEKLGVRSMASAEILLTDTLGKRLGKEGEGFKIMTDMINLSRLWNAVIAISSYRRCLVEAYQFLSHRQTFGKKALEHALVRTKLEELIANYLADFYLTWKTIRTLDEGDNGNEKSRELVRILTPMVKKKTAETAVYGIRESMELMGGLGYIEDTVIPKFMRDTLVLPIWEGAGNIMVLDMLRAIRKSDGLSILYSEMYKIFNESGKFEDELNKLENLMGAIENFKEMDQDSLEASAKGIFEDLTRLYQIALLKKAMVQENEPWILPTIEYLQGRKKESHLISPLSVQQVKGMMGWR</sequence>
<dbReference type="InterPro" id="IPR036250">
    <property type="entry name" value="AcylCo_DH-like_C"/>
</dbReference>
<dbReference type="InterPro" id="IPR041504">
    <property type="entry name" value="AidB_N"/>
</dbReference>